<protein>
    <submittedName>
        <fullName evidence="1">Putative thiamine transport system substrate-binding protein</fullName>
    </submittedName>
</protein>
<reference evidence="1 2" key="1">
    <citation type="submission" date="2016-11" db="EMBL/GenBank/DDBJ databases">
        <authorList>
            <person name="Jaros S."/>
            <person name="Januszkiewicz K."/>
            <person name="Wedrychowicz H."/>
        </authorList>
    </citation>
    <scope>NUCLEOTIDE SEQUENCE [LARGE SCALE GENOMIC DNA]</scope>
    <source>
        <strain evidence="1 2">DSM 4740</strain>
    </source>
</reference>
<gene>
    <name evidence="1" type="ORF">SAMN05660971_01921</name>
</gene>
<name>A0A1M7F3V5_9GAMM</name>
<dbReference type="Gene3D" id="3.40.190.10">
    <property type="entry name" value="Periplasmic binding protein-like II"/>
    <property type="match status" value="2"/>
</dbReference>
<accession>A0A1M7F3V5</accession>
<proteinExistence type="predicted"/>
<evidence type="ECO:0000313" key="1">
    <source>
        <dbReference type="EMBL" id="SHL98751.1"/>
    </source>
</evidence>
<dbReference type="PIRSF" id="PIRSF029172">
    <property type="entry name" value="UCP029172_ABC_sbc_YnjB"/>
    <property type="match status" value="1"/>
</dbReference>
<dbReference type="Proteomes" id="UP000184123">
    <property type="component" value="Unassembled WGS sequence"/>
</dbReference>
<organism evidence="1 2">
    <name type="scientific">Halomonas cupida</name>
    <dbReference type="NCBI Taxonomy" id="44933"/>
    <lineage>
        <taxon>Bacteria</taxon>
        <taxon>Pseudomonadati</taxon>
        <taxon>Pseudomonadota</taxon>
        <taxon>Gammaproteobacteria</taxon>
        <taxon>Oceanospirillales</taxon>
        <taxon>Halomonadaceae</taxon>
        <taxon>Halomonas</taxon>
    </lineage>
</organism>
<dbReference type="NCBIfam" id="NF008633">
    <property type="entry name" value="PRK11622.1"/>
    <property type="match status" value="1"/>
</dbReference>
<dbReference type="InterPro" id="IPR027020">
    <property type="entry name" value="YnjB"/>
</dbReference>
<evidence type="ECO:0000313" key="2">
    <source>
        <dbReference type="Proteomes" id="UP000184123"/>
    </source>
</evidence>
<dbReference type="InterPro" id="IPR006059">
    <property type="entry name" value="SBP"/>
</dbReference>
<dbReference type="AlphaFoldDB" id="A0A1M7F3V5"/>
<dbReference type="SUPFAM" id="SSF53850">
    <property type="entry name" value="Periplasmic binding protein-like II"/>
    <property type="match status" value="1"/>
</dbReference>
<dbReference type="PANTHER" id="PTHR42779:SF1">
    <property type="entry name" value="PROTEIN YNJB"/>
    <property type="match status" value="1"/>
</dbReference>
<dbReference type="Pfam" id="PF13416">
    <property type="entry name" value="SBP_bac_8"/>
    <property type="match status" value="1"/>
</dbReference>
<sequence>MLPDARPSPARLSASCTTLQNSFATTDCTRRQRTYRTLYRNQDRKAHMPQPPCLSLPCRCLAGALVLAGKVGLAGTLGLALTATSAMADTLPNDWADVEHQAQGQSLYWNAWGGDSNVNAYIDWVGDQLEQRWDIELVHVKLDDTAAAVSRVLAEKSAGNDDRGAIDLIWINGENFAAMKANDLLFGPWAEHLPNFALTNPSQQAEMTTDFTIPTEGYESPWGKAQLTFYYDSQRVENPPRDLTELLAWAEQNPGRFAYPLVPDFHGSTFLKQALIELSEDPEVLQQPAEEADIETVTAPLWAYLDQLHPWLWRQGQHFPSSGPELKSLMGDGELWLAFTFNPAEPAAAVASYQLPPSTRSYVLDNGTIGNVHFVAIPFNASHKAAAMVAANFLLSPEAQAYKQRLDVWGDPSVLDLDLLSEQQRLALTPADESPARLPAEALSRTLPEPHPSWMEAVEKGWLERYGSH</sequence>
<dbReference type="PANTHER" id="PTHR42779">
    <property type="entry name" value="PROTEIN YNJB"/>
    <property type="match status" value="1"/>
</dbReference>
<dbReference type="EMBL" id="FRCA01000004">
    <property type="protein sequence ID" value="SHL98751.1"/>
    <property type="molecule type" value="Genomic_DNA"/>
</dbReference>
<dbReference type="STRING" id="44933.SAMN05660971_01921"/>